<keyword evidence="2" id="KW-1185">Reference proteome</keyword>
<dbReference type="EMBL" id="JBEPMK010000007">
    <property type="protein sequence ID" value="MET3645135.1"/>
    <property type="molecule type" value="Genomic_DNA"/>
</dbReference>
<name>A0ABV2JMH5_9STRE</name>
<evidence type="ECO:0000313" key="2">
    <source>
        <dbReference type="Proteomes" id="UP001549055"/>
    </source>
</evidence>
<gene>
    <name evidence="1" type="ORF">ABID27_001784</name>
</gene>
<proteinExistence type="predicted"/>
<organism evidence="1 2">
    <name type="scientific">Streptococcus gallinaceus</name>
    <dbReference type="NCBI Taxonomy" id="165758"/>
    <lineage>
        <taxon>Bacteria</taxon>
        <taxon>Bacillati</taxon>
        <taxon>Bacillota</taxon>
        <taxon>Bacilli</taxon>
        <taxon>Lactobacillales</taxon>
        <taxon>Streptococcaceae</taxon>
        <taxon>Streptococcus</taxon>
    </lineage>
</organism>
<sequence>MTTWYDYMVRASEHSHKDGDLWFRYLYKVIQDEETKF</sequence>
<evidence type="ECO:0000313" key="1">
    <source>
        <dbReference type="EMBL" id="MET3645135.1"/>
    </source>
</evidence>
<dbReference type="Proteomes" id="UP001549055">
    <property type="component" value="Unassembled WGS sequence"/>
</dbReference>
<reference evidence="1 2" key="1">
    <citation type="submission" date="2024-06" db="EMBL/GenBank/DDBJ databases">
        <title>Genomic Encyclopedia of Type Strains, Phase IV (KMG-IV): sequencing the most valuable type-strain genomes for metagenomic binning, comparative biology and taxonomic classification.</title>
        <authorList>
            <person name="Goeker M."/>
        </authorList>
    </citation>
    <scope>NUCLEOTIDE SEQUENCE [LARGE SCALE GENOMIC DNA]</scope>
    <source>
        <strain evidence="1 2">DSM 15349</strain>
    </source>
</reference>
<accession>A0ABV2JMH5</accession>
<protein>
    <submittedName>
        <fullName evidence="1">Uncharacterized protein</fullName>
    </submittedName>
</protein>
<comment type="caution">
    <text evidence="1">The sequence shown here is derived from an EMBL/GenBank/DDBJ whole genome shotgun (WGS) entry which is preliminary data.</text>
</comment>